<accession>A0A6J7DBF0</accession>
<protein>
    <submittedName>
        <fullName evidence="2">Unannotated protein</fullName>
    </submittedName>
</protein>
<feature type="domain" description="PD-(D/E)XK endonuclease-like" evidence="1">
    <location>
        <begin position="76"/>
        <end position="222"/>
    </location>
</feature>
<proteinExistence type="predicted"/>
<dbReference type="EMBL" id="CAFBLW010000003">
    <property type="protein sequence ID" value="CAB4866960.1"/>
    <property type="molecule type" value="Genomic_DNA"/>
</dbReference>
<dbReference type="InterPro" id="IPR011604">
    <property type="entry name" value="PDDEXK-like_dom_sf"/>
</dbReference>
<sequence length="231" mass="25700">MSKQVKRPDKPARNTIAPSDLTFGLSTCKRCLWIKYWFKITMPGQFPLVKPLSTAQEEHFRRASMPDLDPSLAPGVVKQWGQWVKSQPIVIDGKETGFQILGIYDLLAHYDDGSVGIIDCKVSDSDRDNAQFYSPQLEAYAYALENPDKGKPFPVSSMGLLVWKLAGITPTADGAHGFGVTQHYLPVERDAKTFNELIANLIDVIYGDFPDAGPDCQTCNYLDQRLTLGDI</sequence>
<dbReference type="Pfam" id="PF12705">
    <property type="entry name" value="PDDEXK_1"/>
    <property type="match status" value="1"/>
</dbReference>
<dbReference type="Gene3D" id="3.90.320.10">
    <property type="match status" value="1"/>
</dbReference>
<gene>
    <name evidence="2" type="ORF">UFOPK3461_00102</name>
</gene>
<evidence type="ECO:0000259" key="1">
    <source>
        <dbReference type="Pfam" id="PF12705"/>
    </source>
</evidence>
<dbReference type="InterPro" id="IPR038726">
    <property type="entry name" value="PDDEXK_AddAB-type"/>
</dbReference>
<organism evidence="2">
    <name type="scientific">freshwater metagenome</name>
    <dbReference type="NCBI Taxonomy" id="449393"/>
    <lineage>
        <taxon>unclassified sequences</taxon>
        <taxon>metagenomes</taxon>
        <taxon>ecological metagenomes</taxon>
    </lineage>
</organism>
<reference evidence="2" key="1">
    <citation type="submission" date="2020-05" db="EMBL/GenBank/DDBJ databases">
        <authorList>
            <person name="Chiriac C."/>
            <person name="Salcher M."/>
            <person name="Ghai R."/>
            <person name="Kavagutti S V."/>
        </authorList>
    </citation>
    <scope>NUCLEOTIDE SEQUENCE</scope>
</reference>
<name>A0A6J7DBF0_9ZZZZ</name>
<dbReference type="AlphaFoldDB" id="A0A6J7DBF0"/>
<evidence type="ECO:0000313" key="2">
    <source>
        <dbReference type="EMBL" id="CAB4866960.1"/>
    </source>
</evidence>